<dbReference type="EMBL" id="CP042305">
    <property type="protein sequence ID" value="QDZ15495.1"/>
    <property type="molecule type" value="Genomic_DNA"/>
</dbReference>
<dbReference type="InterPro" id="IPR036271">
    <property type="entry name" value="Tet_transcr_reg_TetR-rel_C_sf"/>
</dbReference>
<evidence type="ECO:0000259" key="5">
    <source>
        <dbReference type="PROSITE" id="PS50977"/>
    </source>
</evidence>
<evidence type="ECO:0000256" key="1">
    <source>
        <dbReference type="ARBA" id="ARBA00023015"/>
    </source>
</evidence>
<dbReference type="RefSeq" id="WP_146321432.1">
    <property type="nucleotide sequence ID" value="NZ_CP042305.1"/>
</dbReference>
<keyword evidence="1" id="KW-0805">Transcription regulation</keyword>
<protein>
    <submittedName>
        <fullName evidence="6">TetR/AcrR family transcriptional regulator</fullName>
    </submittedName>
</protein>
<keyword evidence="7" id="KW-1185">Reference proteome</keyword>
<dbReference type="InterPro" id="IPR009057">
    <property type="entry name" value="Homeodomain-like_sf"/>
</dbReference>
<sequence length="188" mass="19663">MAKGETARARTSSAIIDSAATILAERGDAASMDDIAAAAGIGRATLYRYFASRDELLNAMGAASVQELAARIEQAHLDAVPVDEGIARLVRAILATGHKYVAMNADSARYSAAYPDFDTRVTEPMRALFRRGIAEGSLRSDLPFELQIDLLSGLVKAALDGTTSGRSGVEETAAAVASVFLEGAGATR</sequence>
<keyword evidence="2 4" id="KW-0238">DNA-binding</keyword>
<dbReference type="Proteomes" id="UP000320216">
    <property type="component" value="Chromosome"/>
</dbReference>
<dbReference type="InterPro" id="IPR001647">
    <property type="entry name" value="HTH_TetR"/>
</dbReference>
<proteinExistence type="predicted"/>
<dbReference type="AlphaFoldDB" id="A0A5B8M749"/>
<gene>
    <name evidence="6" type="ORF">FPZ11_12645</name>
</gene>
<dbReference type="SUPFAM" id="SSF46689">
    <property type="entry name" value="Homeodomain-like"/>
    <property type="match status" value="1"/>
</dbReference>
<organism evidence="6 7">
    <name type="scientific">Humibacter ginsenosidimutans</name>
    <dbReference type="NCBI Taxonomy" id="2599293"/>
    <lineage>
        <taxon>Bacteria</taxon>
        <taxon>Bacillati</taxon>
        <taxon>Actinomycetota</taxon>
        <taxon>Actinomycetes</taxon>
        <taxon>Micrococcales</taxon>
        <taxon>Microbacteriaceae</taxon>
        <taxon>Humibacter</taxon>
    </lineage>
</organism>
<dbReference type="GO" id="GO:0000976">
    <property type="term" value="F:transcription cis-regulatory region binding"/>
    <property type="evidence" value="ECO:0007669"/>
    <property type="project" value="TreeGrafter"/>
</dbReference>
<dbReference type="PRINTS" id="PR00455">
    <property type="entry name" value="HTHTETR"/>
</dbReference>
<dbReference type="OrthoDB" id="3210322at2"/>
<evidence type="ECO:0000313" key="6">
    <source>
        <dbReference type="EMBL" id="QDZ15495.1"/>
    </source>
</evidence>
<name>A0A5B8M749_9MICO</name>
<dbReference type="SUPFAM" id="SSF48498">
    <property type="entry name" value="Tetracyclin repressor-like, C-terminal domain"/>
    <property type="match status" value="1"/>
</dbReference>
<dbReference type="Pfam" id="PF00440">
    <property type="entry name" value="TetR_N"/>
    <property type="match status" value="1"/>
</dbReference>
<evidence type="ECO:0000256" key="3">
    <source>
        <dbReference type="ARBA" id="ARBA00023163"/>
    </source>
</evidence>
<feature type="DNA-binding region" description="H-T-H motif" evidence="4">
    <location>
        <begin position="31"/>
        <end position="50"/>
    </location>
</feature>
<dbReference type="PROSITE" id="PS50977">
    <property type="entry name" value="HTH_TETR_2"/>
    <property type="match status" value="1"/>
</dbReference>
<dbReference type="PANTHER" id="PTHR30055:SF234">
    <property type="entry name" value="HTH-TYPE TRANSCRIPTIONAL REGULATOR BETI"/>
    <property type="match status" value="1"/>
</dbReference>
<keyword evidence="3" id="KW-0804">Transcription</keyword>
<evidence type="ECO:0000256" key="2">
    <source>
        <dbReference type="ARBA" id="ARBA00023125"/>
    </source>
</evidence>
<dbReference type="KEGG" id="huw:FPZ11_12645"/>
<feature type="domain" description="HTH tetR-type" evidence="5">
    <location>
        <begin position="9"/>
        <end position="68"/>
    </location>
</feature>
<dbReference type="Gene3D" id="1.10.357.10">
    <property type="entry name" value="Tetracycline Repressor, domain 2"/>
    <property type="match status" value="1"/>
</dbReference>
<dbReference type="PANTHER" id="PTHR30055">
    <property type="entry name" value="HTH-TYPE TRANSCRIPTIONAL REGULATOR RUTR"/>
    <property type="match status" value="1"/>
</dbReference>
<accession>A0A5B8M749</accession>
<dbReference type="InterPro" id="IPR050109">
    <property type="entry name" value="HTH-type_TetR-like_transc_reg"/>
</dbReference>
<dbReference type="GO" id="GO:0003700">
    <property type="term" value="F:DNA-binding transcription factor activity"/>
    <property type="evidence" value="ECO:0007669"/>
    <property type="project" value="TreeGrafter"/>
</dbReference>
<reference evidence="6 7" key="1">
    <citation type="submission" date="2019-07" db="EMBL/GenBank/DDBJ databases">
        <title>Full genome sequence of Humibacter sp. WJ7-1.</title>
        <authorList>
            <person name="Im W.-T."/>
        </authorList>
    </citation>
    <scope>NUCLEOTIDE SEQUENCE [LARGE SCALE GENOMIC DNA]</scope>
    <source>
        <strain evidence="6 7">WJ7-1</strain>
    </source>
</reference>
<evidence type="ECO:0000313" key="7">
    <source>
        <dbReference type="Proteomes" id="UP000320216"/>
    </source>
</evidence>
<evidence type="ECO:0000256" key="4">
    <source>
        <dbReference type="PROSITE-ProRule" id="PRU00335"/>
    </source>
</evidence>